<evidence type="ECO:0000256" key="1">
    <source>
        <dbReference type="ARBA" id="ARBA00005466"/>
    </source>
</evidence>
<dbReference type="Gene3D" id="3.30.43.10">
    <property type="entry name" value="Uridine Diphospho-n-acetylenolpyruvylglucosamine Reductase, domain 2"/>
    <property type="match status" value="1"/>
</dbReference>
<gene>
    <name evidence="7" type="ORF">BGW36DRAFT_381112</name>
</gene>
<sequence length="492" mass="53204">MAVFHFTMAWLAWLLCLLSLTAQATSLDRVCHQLQSQYSNLTTLAGNNTQYTALAEENWSQTAWGYPSCIVQPANAAQAQGIVRLVTEHQVPFAIRSGGHLPSPLGANINRGVLIDTSFLKTLDYDATNEVVTIGAGLRWRAVYTELEKYGRTAVGGRIMDVGVSGLLLGSGLSYLSDLYGLGCDNVVNFEVVIANGTLLNANATSNPDLFWALKGGANNFGIVTTFTVRTYPIGNVWGGIKIYGLDQLPDVLAALNTYQLVANKDPYANLMVQAATMNSSIGVLLNLVYLKPEASPAAFEPFYGIPPLKDMTTIQSFVDFMDGAVMPDIPRWDWHATSFQPSASLYSQIADIVVNSSVINELRTVNTATLVLGIQPISSSVVDAGVAAGGNALGLNAVNQTWLVLDIGWADATDDAKAHRLTGTLREQIEQTSVDAGRHVEYIFMNDASWDQDVIAHYGSQSLGQLRAVRDLYDPTRVFGRLVRGGFKLGT</sequence>
<evidence type="ECO:0000256" key="3">
    <source>
        <dbReference type="ARBA" id="ARBA00022827"/>
    </source>
</evidence>
<dbReference type="SUPFAM" id="SSF56176">
    <property type="entry name" value="FAD-binding/transporter-associated domain-like"/>
    <property type="match status" value="1"/>
</dbReference>
<dbReference type="AlphaFoldDB" id="A0AAD4KPW1"/>
<dbReference type="RefSeq" id="XP_046071432.1">
    <property type="nucleotide sequence ID" value="XM_046216394.1"/>
</dbReference>
<proteinExistence type="inferred from homology"/>
<feature type="chain" id="PRO_5041922137" evidence="5">
    <location>
        <begin position="27"/>
        <end position="492"/>
    </location>
</feature>
<feature type="signal peptide" evidence="5">
    <location>
        <begin position="1"/>
        <end position="26"/>
    </location>
</feature>
<dbReference type="InterPro" id="IPR016169">
    <property type="entry name" value="FAD-bd_PCMH_sub2"/>
</dbReference>
<dbReference type="Gene3D" id="3.40.462.20">
    <property type="match status" value="1"/>
</dbReference>
<evidence type="ECO:0000256" key="2">
    <source>
        <dbReference type="ARBA" id="ARBA00022630"/>
    </source>
</evidence>
<dbReference type="GO" id="GO:0071949">
    <property type="term" value="F:FAD binding"/>
    <property type="evidence" value="ECO:0007669"/>
    <property type="project" value="InterPro"/>
</dbReference>
<evidence type="ECO:0000259" key="6">
    <source>
        <dbReference type="PROSITE" id="PS51387"/>
    </source>
</evidence>
<keyword evidence="4" id="KW-0560">Oxidoreductase</keyword>
<feature type="domain" description="FAD-binding PCMH-type" evidence="6">
    <location>
        <begin position="63"/>
        <end position="234"/>
    </location>
</feature>
<dbReference type="InterPro" id="IPR050416">
    <property type="entry name" value="FAD-linked_Oxidoreductase"/>
</dbReference>
<dbReference type="PROSITE" id="PS51387">
    <property type="entry name" value="FAD_PCMH"/>
    <property type="match status" value="1"/>
</dbReference>
<dbReference type="GeneID" id="70246681"/>
<evidence type="ECO:0000313" key="8">
    <source>
        <dbReference type="Proteomes" id="UP001201262"/>
    </source>
</evidence>
<dbReference type="Proteomes" id="UP001201262">
    <property type="component" value="Unassembled WGS sequence"/>
</dbReference>
<organism evidence="7 8">
    <name type="scientific">Talaromyces proteolyticus</name>
    <dbReference type="NCBI Taxonomy" id="1131652"/>
    <lineage>
        <taxon>Eukaryota</taxon>
        <taxon>Fungi</taxon>
        <taxon>Dikarya</taxon>
        <taxon>Ascomycota</taxon>
        <taxon>Pezizomycotina</taxon>
        <taxon>Eurotiomycetes</taxon>
        <taxon>Eurotiomycetidae</taxon>
        <taxon>Eurotiales</taxon>
        <taxon>Trichocomaceae</taxon>
        <taxon>Talaromyces</taxon>
        <taxon>Talaromyces sect. Bacilispori</taxon>
    </lineage>
</organism>
<keyword evidence="5" id="KW-0732">Signal</keyword>
<dbReference type="PANTHER" id="PTHR42973:SF53">
    <property type="entry name" value="FAD-BINDING PCMH-TYPE DOMAIN-CONTAINING PROTEIN-RELATED"/>
    <property type="match status" value="1"/>
</dbReference>
<evidence type="ECO:0000256" key="5">
    <source>
        <dbReference type="SAM" id="SignalP"/>
    </source>
</evidence>
<keyword evidence="2" id="KW-0285">Flavoprotein</keyword>
<dbReference type="InterPro" id="IPR006094">
    <property type="entry name" value="Oxid_FAD_bind_N"/>
</dbReference>
<dbReference type="EMBL" id="JAJTJA010000007">
    <property type="protein sequence ID" value="KAH8696496.1"/>
    <property type="molecule type" value="Genomic_DNA"/>
</dbReference>
<dbReference type="Pfam" id="PF01565">
    <property type="entry name" value="FAD_binding_4"/>
    <property type="match status" value="1"/>
</dbReference>
<dbReference type="Gene3D" id="3.30.465.10">
    <property type="match status" value="1"/>
</dbReference>
<reference evidence="7" key="1">
    <citation type="submission" date="2021-12" db="EMBL/GenBank/DDBJ databases">
        <title>Convergent genome expansion in fungi linked to evolution of root-endophyte symbiosis.</title>
        <authorList>
            <consortium name="DOE Joint Genome Institute"/>
            <person name="Ke Y.-H."/>
            <person name="Bonito G."/>
            <person name="Liao H.-L."/>
            <person name="Looney B."/>
            <person name="Rojas-Flechas A."/>
            <person name="Nash J."/>
            <person name="Hameed K."/>
            <person name="Schadt C."/>
            <person name="Martin F."/>
            <person name="Crous P.W."/>
            <person name="Miettinen O."/>
            <person name="Magnuson J.K."/>
            <person name="Labbe J."/>
            <person name="Jacobson D."/>
            <person name="Doktycz M.J."/>
            <person name="Veneault-Fourrey C."/>
            <person name="Kuo A."/>
            <person name="Mondo S."/>
            <person name="Calhoun S."/>
            <person name="Riley R."/>
            <person name="Ohm R."/>
            <person name="LaButti K."/>
            <person name="Andreopoulos B."/>
            <person name="Pangilinan J."/>
            <person name="Nolan M."/>
            <person name="Tritt A."/>
            <person name="Clum A."/>
            <person name="Lipzen A."/>
            <person name="Daum C."/>
            <person name="Barry K."/>
            <person name="Grigoriev I.V."/>
            <person name="Vilgalys R."/>
        </authorList>
    </citation>
    <scope>NUCLEOTIDE SEQUENCE</scope>
    <source>
        <strain evidence="7">PMI_201</strain>
    </source>
</reference>
<protein>
    <submittedName>
        <fullName evidence="7">FAD-binding oxidoreductase</fullName>
    </submittedName>
</protein>
<evidence type="ECO:0000256" key="4">
    <source>
        <dbReference type="ARBA" id="ARBA00023002"/>
    </source>
</evidence>
<accession>A0AAD4KPW1</accession>
<dbReference type="InterPro" id="IPR016167">
    <property type="entry name" value="FAD-bd_PCMH_sub1"/>
</dbReference>
<comment type="caution">
    <text evidence="7">The sequence shown here is derived from an EMBL/GenBank/DDBJ whole genome shotgun (WGS) entry which is preliminary data.</text>
</comment>
<dbReference type="PANTHER" id="PTHR42973">
    <property type="entry name" value="BINDING OXIDOREDUCTASE, PUTATIVE (AFU_ORTHOLOGUE AFUA_1G17690)-RELATED"/>
    <property type="match status" value="1"/>
</dbReference>
<comment type="similarity">
    <text evidence="1">Belongs to the oxygen-dependent FAD-linked oxidoreductase family.</text>
</comment>
<keyword evidence="8" id="KW-1185">Reference proteome</keyword>
<name>A0AAD4KPW1_9EURO</name>
<evidence type="ECO:0000313" key="7">
    <source>
        <dbReference type="EMBL" id="KAH8696496.1"/>
    </source>
</evidence>
<keyword evidence="3" id="KW-0274">FAD</keyword>
<dbReference type="InterPro" id="IPR016166">
    <property type="entry name" value="FAD-bd_PCMH"/>
</dbReference>
<dbReference type="InterPro" id="IPR036318">
    <property type="entry name" value="FAD-bd_PCMH-like_sf"/>
</dbReference>
<dbReference type="GO" id="GO:0016491">
    <property type="term" value="F:oxidoreductase activity"/>
    <property type="evidence" value="ECO:0007669"/>
    <property type="project" value="UniProtKB-KW"/>
</dbReference>